<dbReference type="EMBL" id="NHYE01005494">
    <property type="protein sequence ID" value="PPQ71633.1"/>
    <property type="molecule type" value="Genomic_DNA"/>
</dbReference>
<dbReference type="SUPFAM" id="SSF50129">
    <property type="entry name" value="GroES-like"/>
    <property type="match status" value="1"/>
</dbReference>
<gene>
    <name evidence="4" type="ORF">CVT26_010594</name>
</gene>
<dbReference type="Gene3D" id="3.90.180.10">
    <property type="entry name" value="Medium-chain alcohol dehydrogenases, catalytic domain"/>
    <property type="match status" value="1"/>
</dbReference>
<dbReference type="InterPro" id="IPR045010">
    <property type="entry name" value="MDR_fam"/>
</dbReference>
<sequence length="347" mass="38207">MSPVVNGRVLFNEIPSDFPVPGKTVVYDTSQVIDLDTVNVDRGILIKTLYLSIDPYMRVRMREPDVKSYLPAFELGECLTGFGVGKVLRSENPKFEVGDYVYGFLEDILSEHKYYSVQDGAGLVVIDNKYELPLSVYLGVLGMPGQTAYTAWKEYSNAKKGETVFVSTGGGPVGSLVIQLAKRQGLRVIGSAGSDEKVEFMKDIGADVCFNYKTTCTRDVLLKEGGIDIYWDNVGGETLNCALEAAKLRGRIIVCGMITGYNEGYNTLISNLVQIHVKSLTVNGFVIIHFEGKYDEEFYRVMTPLVASGEIKYREEVTVGLDKVGDVVLAVQKGENRAKAIVQVAID</sequence>
<dbReference type="PANTHER" id="PTHR43205:SF7">
    <property type="entry name" value="PROSTAGLANDIN REDUCTASE 1"/>
    <property type="match status" value="1"/>
</dbReference>
<feature type="domain" description="Alcohol dehydrogenase-like C-terminal" evidence="2">
    <location>
        <begin position="172"/>
        <end position="300"/>
    </location>
</feature>
<keyword evidence="5" id="KW-1185">Reference proteome</keyword>
<evidence type="ECO:0008006" key="6">
    <source>
        <dbReference type="Google" id="ProtNLM"/>
    </source>
</evidence>
<dbReference type="Gene3D" id="3.40.50.720">
    <property type="entry name" value="NAD(P)-binding Rossmann-like Domain"/>
    <property type="match status" value="1"/>
</dbReference>
<comment type="caution">
    <text evidence="4">The sequence shown here is derived from an EMBL/GenBank/DDBJ whole genome shotgun (WGS) entry which is preliminary data.</text>
</comment>
<dbReference type="Proteomes" id="UP000284706">
    <property type="component" value="Unassembled WGS sequence"/>
</dbReference>
<dbReference type="CDD" id="cd05288">
    <property type="entry name" value="PGDH"/>
    <property type="match status" value="1"/>
</dbReference>
<dbReference type="Pfam" id="PF16884">
    <property type="entry name" value="ADH_N_2"/>
    <property type="match status" value="1"/>
</dbReference>
<evidence type="ECO:0000259" key="3">
    <source>
        <dbReference type="Pfam" id="PF16884"/>
    </source>
</evidence>
<evidence type="ECO:0000313" key="5">
    <source>
        <dbReference type="Proteomes" id="UP000284706"/>
    </source>
</evidence>
<dbReference type="InterPro" id="IPR041694">
    <property type="entry name" value="ADH_N_2"/>
</dbReference>
<feature type="domain" description="Oxidoreductase N-terminal" evidence="3">
    <location>
        <begin position="43"/>
        <end position="106"/>
    </location>
</feature>
<dbReference type="SUPFAM" id="SSF51735">
    <property type="entry name" value="NAD(P)-binding Rossmann-fold domains"/>
    <property type="match status" value="1"/>
</dbReference>
<keyword evidence="1" id="KW-0560">Oxidoreductase</keyword>
<name>A0A409VZH6_9AGAR</name>
<evidence type="ECO:0000256" key="1">
    <source>
        <dbReference type="ARBA" id="ARBA00023002"/>
    </source>
</evidence>
<organism evidence="4 5">
    <name type="scientific">Gymnopilus dilepis</name>
    <dbReference type="NCBI Taxonomy" id="231916"/>
    <lineage>
        <taxon>Eukaryota</taxon>
        <taxon>Fungi</taxon>
        <taxon>Dikarya</taxon>
        <taxon>Basidiomycota</taxon>
        <taxon>Agaricomycotina</taxon>
        <taxon>Agaricomycetes</taxon>
        <taxon>Agaricomycetidae</taxon>
        <taxon>Agaricales</taxon>
        <taxon>Agaricineae</taxon>
        <taxon>Hymenogastraceae</taxon>
        <taxon>Gymnopilus</taxon>
    </lineage>
</organism>
<accession>A0A409VZH6</accession>
<dbReference type="GO" id="GO:0016628">
    <property type="term" value="F:oxidoreductase activity, acting on the CH-CH group of donors, NAD or NADP as acceptor"/>
    <property type="evidence" value="ECO:0007669"/>
    <property type="project" value="InterPro"/>
</dbReference>
<dbReference type="InParanoid" id="A0A409VZH6"/>
<dbReference type="PANTHER" id="PTHR43205">
    <property type="entry name" value="PROSTAGLANDIN REDUCTASE"/>
    <property type="match status" value="1"/>
</dbReference>
<proteinExistence type="predicted"/>
<dbReference type="InterPro" id="IPR011032">
    <property type="entry name" value="GroES-like_sf"/>
</dbReference>
<evidence type="ECO:0000313" key="4">
    <source>
        <dbReference type="EMBL" id="PPQ71633.1"/>
    </source>
</evidence>
<dbReference type="Pfam" id="PF00107">
    <property type="entry name" value="ADH_zinc_N"/>
    <property type="match status" value="1"/>
</dbReference>
<dbReference type="FunFam" id="3.40.50.720:FF:000121">
    <property type="entry name" value="Prostaglandin reductase 2"/>
    <property type="match status" value="1"/>
</dbReference>
<dbReference type="InterPro" id="IPR013149">
    <property type="entry name" value="ADH-like_C"/>
</dbReference>
<evidence type="ECO:0000259" key="2">
    <source>
        <dbReference type="Pfam" id="PF00107"/>
    </source>
</evidence>
<dbReference type="InterPro" id="IPR036291">
    <property type="entry name" value="NAD(P)-bd_dom_sf"/>
</dbReference>
<dbReference type="OrthoDB" id="809632at2759"/>
<dbReference type="AlphaFoldDB" id="A0A409VZH6"/>
<dbReference type="FunCoup" id="A0A409VZH6">
    <property type="interactions" value="65"/>
</dbReference>
<reference evidence="4 5" key="1">
    <citation type="journal article" date="2018" name="Evol. Lett.">
        <title>Horizontal gene cluster transfer increased hallucinogenic mushroom diversity.</title>
        <authorList>
            <person name="Reynolds H.T."/>
            <person name="Vijayakumar V."/>
            <person name="Gluck-Thaler E."/>
            <person name="Korotkin H.B."/>
            <person name="Matheny P.B."/>
            <person name="Slot J.C."/>
        </authorList>
    </citation>
    <scope>NUCLEOTIDE SEQUENCE [LARGE SCALE GENOMIC DNA]</scope>
    <source>
        <strain evidence="4 5">SRW20</strain>
    </source>
</reference>
<protein>
    <recommendedName>
        <fullName evidence="6">Enoyl reductase (ER) domain-containing protein</fullName>
    </recommendedName>
</protein>